<dbReference type="Proteomes" id="UP000241890">
    <property type="component" value="Unassembled WGS sequence"/>
</dbReference>
<feature type="transmembrane region" description="Helical" evidence="5">
    <location>
        <begin position="319"/>
        <end position="341"/>
    </location>
</feature>
<feature type="transmembrane region" description="Helical" evidence="5">
    <location>
        <begin position="12"/>
        <end position="34"/>
    </location>
</feature>
<accession>A0A2R5GHV7</accession>
<sequence length="468" mass="49202">MCSSYAQEWEFALDISAGIVFGCIVGVLCAALVWPMRELPILWTTTAYPGDPESVQLLHGKPYWIAVIGGTGALVGVLKLVVALEDDYDGLFKQINQQYVNPYNMMKLVLISVVSVSGGAALGPSAVLGSVGGAVAQVFSELRGFDDDRVRRSCLHGIGAALGCLFPSPVTPMVLVGELGPGDELQAYYLRYFAEMGTSVLAAYAVNLVIAGRSYLPFVPIGGELGPYEFESIHLVWGVIFGLLSGVVGLLIAIGIGVSTQVFRSFKRWLPVKVYTVLAPAVGGLLIGAVSIVVPLGFGSGNSQLLAVISHVMAHKVSASLLVASVAAKIICVSISVGSGFVGGVVFPLYFVGACLGLAMHMLLGEVTGEPLLLFLSCFISAVPASLFPIPITHLVTVMGMLEIGESNCAPMFAACIVSNIVCNGSGALVSLLKCSKRDDLFDAPAMPAVTEAEGDDADFMDFPEYRY</sequence>
<feature type="transmembrane region" description="Helical" evidence="5">
    <location>
        <begin position="189"/>
        <end position="212"/>
    </location>
</feature>
<evidence type="ECO:0000313" key="6">
    <source>
        <dbReference type="EMBL" id="GBG30477.1"/>
    </source>
</evidence>
<keyword evidence="3 5" id="KW-1133">Transmembrane helix</keyword>
<evidence type="ECO:0000256" key="2">
    <source>
        <dbReference type="ARBA" id="ARBA00022692"/>
    </source>
</evidence>
<reference evidence="6 7" key="1">
    <citation type="submission" date="2017-12" db="EMBL/GenBank/DDBJ databases">
        <title>Sequencing, de novo assembly and annotation of complete genome of a new Thraustochytrid species, strain FCC1311.</title>
        <authorList>
            <person name="Sedici K."/>
            <person name="Godart F."/>
            <person name="Aiese Cigliano R."/>
            <person name="Sanseverino W."/>
            <person name="Barakat M."/>
            <person name="Ortet P."/>
            <person name="Marechal E."/>
            <person name="Cagnac O."/>
            <person name="Amato A."/>
        </authorList>
    </citation>
    <scope>NUCLEOTIDE SEQUENCE [LARGE SCALE GENOMIC DNA]</scope>
</reference>
<feature type="transmembrane region" description="Helical" evidence="5">
    <location>
        <begin position="412"/>
        <end position="433"/>
    </location>
</feature>
<comment type="caution">
    <text evidence="6">The sequence shown here is derived from an EMBL/GenBank/DDBJ whole genome shotgun (WGS) entry which is preliminary data.</text>
</comment>
<dbReference type="InterPro" id="IPR050368">
    <property type="entry name" value="ClC-type_chloride_channel"/>
</dbReference>
<evidence type="ECO:0000256" key="1">
    <source>
        <dbReference type="ARBA" id="ARBA00004141"/>
    </source>
</evidence>
<dbReference type="InParanoid" id="A0A2R5GHV7"/>
<evidence type="ECO:0000313" key="7">
    <source>
        <dbReference type="Proteomes" id="UP000241890"/>
    </source>
</evidence>
<evidence type="ECO:0000256" key="3">
    <source>
        <dbReference type="ARBA" id="ARBA00022989"/>
    </source>
</evidence>
<dbReference type="Pfam" id="PF00654">
    <property type="entry name" value="Voltage_CLC"/>
    <property type="match status" value="1"/>
</dbReference>
<organism evidence="6 7">
    <name type="scientific">Hondaea fermentalgiana</name>
    <dbReference type="NCBI Taxonomy" id="2315210"/>
    <lineage>
        <taxon>Eukaryota</taxon>
        <taxon>Sar</taxon>
        <taxon>Stramenopiles</taxon>
        <taxon>Bigyra</taxon>
        <taxon>Labyrinthulomycetes</taxon>
        <taxon>Thraustochytrida</taxon>
        <taxon>Thraustochytriidae</taxon>
        <taxon>Hondaea</taxon>
    </lineage>
</organism>
<feature type="transmembrane region" description="Helical" evidence="5">
    <location>
        <begin position="233"/>
        <end position="257"/>
    </location>
</feature>
<evidence type="ECO:0000256" key="5">
    <source>
        <dbReference type="SAM" id="Phobius"/>
    </source>
</evidence>
<evidence type="ECO:0008006" key="8">
    <source>
        <dbReference type="Google" id="ProtNLM"/>
    </source>
</evidence>
<dbReference type="Gene3D" id="1.10.3080.10">
    <property type="entry name" value="Clc chloride channel"/>
    <property type="match status" value="1"/>
</dbReference>
<dbReference type="InterPro" id="IPR001807">
    <property type="entry name" value="ClC"/>
</dbReference>
<dbReference type="GO" id="GO:0015108">
    <property type="term" value="F:chloride transmembrane transporter activity"/>
    <property type="evidence" value="ECO:0007669"/>
    <property type="project" value="InterPro"/>
</dbReference>
<comment type="subcellular location">
    <subcellularLocation>
        <location evidence="1">Membrane</location>
        <topology evidence="1">Multi-pass membrane protein</topology>
    </subcellularLocation>
</comment>
<dbReference type="EMBL" id="BEYU01000076">
    <property type="protein sequence ID" value="GBG30477.1"/>
    <property type="molecule type" value="Genomic_DNA"/>
</dbReference>
<dbReference type="SUPFAM" id="SSF81340">
    <property type="entry name" value="Clc chloride channel"/>
    <property type="match status" value="1"/>
</dbReference>
<gene>
    <name evidence="6" type="ORF">FCC1311_066962</name>
</gene>
<feature type="transmembrane region" description="Helical" evidence="5">
    <location>
        <begin position="63"/>
        <end position="84"/>
    </location>
</feature>
<keyword evidence="4 5" id="KW-0472">Membrane</keyword>
<dbReference type="InterPro" id="IPR014743">
    <property type="entry name" value="Cl-channel_core"/>
</dbReference>
<keyword evidence="7" id="KW-1185">Reference proteome</keyword>
<dbReference type="CDD" id="cd00400">
    <property type="entry name" value="Voltage_gated_ClC"/>
    <property type="match status" value="1"/>
</dbReference>
<feature type="transmembrane region" description="Helical" evidence="5">
    <location>
        <begin position="277"/>
        <end position="298"/>
    </location>
</feature>
<protein>
    <recommendedName>
        <fullName evidence="8">Chloride channel protein</fullName>
    </recommendedName>
</protein>
<evidence type="ECO:0000256" key="4">
    <source>
        <dbReference type="ARBA" id="ARBA00023136"/>
    </source>
</evidence>
<proteinExistence type="predicted"/>
<dbReference type="PANTHER" id="PTHR43427">
    <property type="entry name" value="CHLORIDE CHANNEL PROTEIN CLC-E"/>
    <property type="match status" value="1"/>
</dbReference>
<name>A0A2R5GHV7_9STRA</name>
<dbReference type="AlphaFoldDB" id="A0A2R5GHV7"/>
<keyword evidence="2 5" id="KW-0812">Transmembrane</keyword>
<dbReference type="GO" id="GO:0016020">
    <property type="term" value="C:membrane"/>
    <property type="evidence" value="ECO:0007669"/>
    <property type="project" value="UniProtKB-SubCell"/>
</dbReference>
<feature type="transmembrane region" description="Helical" evidence="5">
    <location>
        <begin position="372"/>
        <end position="392"/>
    </location>
</feature>